<name>A0AAD6AFK5_9TELE</name>
<evidence type="ECO:0008006" key="5">
    <source>
        <dbReference type="Google" id="ProtNLM"/>
    </source>
</evidence>
<sequence length="95" mass="10546">MELFCLQSRRKWTPKLAGSAVLSLRFLALAFDNCIEPTHWLADGDSRVPRTCQLHHMRPQAPGTFSSSLFSGAVTRKRRREGRGDSAGIAATCSR</sequence>
<organism evidence="3 4">
    <name type="scientific">Pogonophryne albipinna</name>
    <dbReference type="NCBI Taxonomy" id="1090488"/>
    <lineage>
        <taxon>Eukaryota</taxon>
        <taxon>Metazoa</taxon>
        <taxon>Chordata</taxon>
        <taxon>Craniata</taxon>
        <taxon>Vertebrata</taxon>
        <taxon>Euteleostomi</taxon>
        <taxon>Actinopterygii</taxon>
        <taxon>Neopterygii</taxon>
        <taxon>Teleostei</taxon>
        <taxon>Neoteleostei</taxon>
        <taxon>Acanthomorphata</taxon>
        <taxon>Eupercaria</taxon>
        <taxon>Perciformes</taxon>
        <taxon>Notothenioidei</taxon>
        <taxon>Pogonophryne</taxon>
    </lineage>
</organism>
<evidence type="ECO:0000313" key="4">
    <source>
        <dbReference type="Proteomes" id="UP001219934"/>
    </source>
</evidence>
<proteinExistence type="predicted"/>
<dbReference type="AlphaFoldDB" id="A0AAD6AFK5"/>
<evidence type="ECO:0000256" key="1">
    <source>
        <dbReference type="SAM" id="MobiDB-lite"/>
    </source>
</evidence>
<feature type="non-terminal residue" evidence="3">
    <location>
        <position position="95"/>
    </location>
</feature>
<feature type="chain" id="PRO_5041992958" description="Secreted protein" evidence="2">
    <location>
        <begin position="31"/>
        <end position="95"/>
    </location>
</feature>
<comment type="caution">
    <text evidence="3">The sequence shown here is derived from an EMBL/GenBank/DDBJ whole genome shotgun (WGS) entry which is preliminary data.</text>
</comment>
<dbReference type="EMBL" id="JAPTMU010000023">
    <property type="protein sequence ID" value="KAJ4924228.1"/>
    <property type="molecule type" value="Genomic_DNA"/>
</dbReference>
<feature type="region of interest" description="Disordered" evidence="1">
    <location>
        <begin position="60"/>
        <end position="95"/>
    </location>
</feature>
<accession>A0AAD6AFK5</accession>
<feature type="signal peptide" evidence="2">
    <location>
        <begin position="1"/>
        <end position="30"/>
    </location>
</feature>
<dbReference type="Proteomes" id="UP001219934">
    <property type="component" value="Unassembled WGS sequence"/>
</dbReference>
<evidence type="ECO:0000313" key="3">
    <source>
        <dbReference type="EMBL" id="KAJ4924228.1"/>
    </source>
</evidence>
<reference evidence="3" key="1">
    <citation type="submission" date="2022-11" db="EMBL/GenBank/DDBJ databases">
        <title>Chromosome-level genome of Pogonophryne albipinna.</title>
        <authorList>
            <person name="Jo E."/>
        </authorList>
    </citation>
    <scope>NUCLEOTIDE SEQUENCE</scope>
    <source>
        <strain evidence="3">SGF0006</strain>
        <tissue evidence="3">Muscle</tissue>
    </source>
</reference>
<keyword evidence="4" id="KW-1185">Reference proteome</keyword>
<protein>
    <recommendedName>
        <fullName evidence="5">Secreted protein</fullName>
    </recommendedName>
</protein>
<keyword evidence="2" id="KW-0732">Signal</keyword>
<gene>
    <name evidence="3" type="ORF">JOQ06_000468</name>
</gene>
<evidence type="ECO:0000256" key="2">
    <source>
        <dbReference type="SAM" id="SignalP"/>
    </source>
</evidence>